<evidence type="ECO:0000313" key="2">
    <source>
        <dbReference type="EMBL" id="KAA8528108.1"/>
    </source>
</evidence>
<accession>A0A5J5AD93</accession>
<evidence type="ECO:0000256" key="1">
    <source>
        <dbReference type="SAM" id="MobiDB-lite"/>
    </source>
</evidence>
<organism evidence="2 3">
    <name type="scientific">Nyssa sinensis</name>
    <dbReference type="NCBI Taxonomy" id="561372"/>
    <lineage>
        <taxon>Eukaryota</taxon>
        <taxon>Viridiplantae</taxon>
        <taxon>Streptophyta</taxon>
        <taxon>Embryophyta</taxon>
        <taxon>Tracheophyta</taxon>
        <taxon>Spermatophyta</taxon>
        <taxon>Magnoliopsida</taxon>
        <taxon>eudicotyledons</taxon>
        <taxon>Gunneridae</taxon>
        <taxon>Pentapetalae</taxon>
        <taxon>asterids</taxon>
        <taxon>Cornales</taxon>
        <taxon>Nyssaceae</taxon>
        <taxon>Nyssa</taxon>
    </lineage>
</organism>
<name>A0A5J5AD93_9ASTE</name>
<evidence type="ECO:0000313" key="3">
    <source>
        <dbReference type="Proteomes" id="UP000325577"/>
    </source>
</evidence>
<dbReference type="Proteomes" id="UP000325577">
    <property type="component" value="Linkage Group LG21"/>
</dbReference>
<sequence length="98" mass="11713">MEYNELQTRTKWDYKICATRGTNGNHPRQPPICKDRSLAEKERRLDRKSKRRRERNARYNPSLPLFVPRFLSRRRSSALTKDSSDAFLRLEIGQKDSF</sequence>
<dbReference type="EMBL" id="CM018045">
    <property type="protein sequence ID" value="KAA8528108.1"/>
    <property type="molecule type" value="Genomic_DNA"/>
</dbReference>
<gene>
    <name evidence="2" type="ORF">F0562_035023</name>
</gene>
<feature type="region of interest" description="Disordered" evidence="1">
    <location>
        <begin position="20"/>
        <end position="59"/>
    </location>
</feature>
<feature type="compositionally biased region" description="Basic and acidic residues" evidence="1">
    <location>
        <begin position="33"/>
        <end position="45"/>
    </location>
</feature>
<protein>
    <submittedName>
        <fullName evidence="2">Uncharacterized protein</fullName>
    </submittedName>
</protein>
<feature type="compositionally biased region" description="Basic residues" evidence="1">
    <location>
        <begin position="46"/>
        <end position="55"/>
    </location>
</feature>
<keyword evidence="3" id="KW-1185">Reference proteome</keyword>
<proteinExistence type="predicted"/>
<reference evidence="2 3" key="1">
    <citation type="submission" date="2019-09" db="EMBL/GenBank/DDBJ databases">
        <title>A chromosome-level genome assembly of the Chinese tupelo Nyssa sinensis.</title>
        <authorList>
            <person name="Yang X."/>
            <person name="Kang M."/>
            <person name="Yang Y."/>
            <person name="Xiong H."/>
            <person name="Wang M."/>
            <person name="Zhang Z."/>
            <person name="Wang Z."/>
            <person name="Wu H."/>
            <person name="Ma T."/>
            <person name="Liu J."/>
            <person name="Xi Z."/>
        </authorList>
    </citation>
    <scope>NUCLEOTIDE SEQUENCE [LARGE SCALE GENOMIC DNA]</scope>
    <source>
        <strain evidence="2">J267</strain>
        <tissue evidence="2">Leaf</tissue>
    </source>
</reference>
<dbReference type="AlphaFoldDB" id="A0A5J5AD93"/>